<organism evidence="1 2">
    <name type="scientific">Irpex rosettiformis</name>
    <dbReference type="NCBI Taxonomy" id="378272"/>
    <lineage>
        <taxon>Eukaryota</taxon>
        <taxon>Fungi</taxon>
        <taxon>Dikarya</taxon>
        <taxon>Basidiomycota</taxon>
        <taxon>Agaricomycotina</taxon>
        <taxon>Agaricomycetes</taxon>
        <taxon>Polyporales</taxon>
        <taxon>Irpicaceae</taxon>
        <taxon>Irpex</taxon>
    </lineage>
</organism>
<reference evidence="1" key="1">
    <citation type="journal article" date="2021" name="Environ. Microbiol.">
        <title>Gene family expansions and transcriptome signatures uncover fungal adaptations to wood decay.</title>
        <authorList>
            <person name="Hage H."/>
            <person name="Miyauchi S."/>
            <person name="Viragh M."/>
            <person name="Drula E."/>
            <person name="Min B."/>
            <person name="Chaduli D."/>
            <person name="Navarro D."/>
            <person name="Favel A."/>
            <person name="Norest M."/>
            <person name="Lesage-Meessen L."/>
            <person name="Balint B."/>
            <person name="Merenyi Z."/>
            <person name="de Eugenio L."/>
            <person name="Morin E."/>
            <person name="Martinez A.T."/>
            <person name="Baldrian P."/>
            <person name="Stursova M."/>
            <person name="Martinez M.J."/>
            <person name="Novotny C."/>
            <person name="Magnuson J.K."/>
            <person name="Spatafora J.W."/>
            <person name="Maurice S."/>
            <person name="Pangilinan J."/>
            <person name="Andreopoulos W."/>
            <person name="LaButti K."/>
            <person name="Hundley H."/>
            <person name="Na H."/>
            <person name="Kuo A."/>
            <person name="Barry K."/>
            <person name="Lipzen A."/>
            <person name="Henrissat B."/>
            <person name="Riley R."/>
            <person name="Ahrendt S."/>
            <person name="Nagy L.G."/>
            <person name="Grigoriev I.V."/>
            <person name="Martin F."/>
            <person name="Rosso M.N."/>
        </authorList>
    </citation>
    <scope>NUCLEOTIDE SEQUENCE</scope>
    <source>
        <strain evidence="1">CBS 384.51</strain>
    </source>
</reference>
<proteinExistence type="predicted"/>
<gene>
    <name evidence="1" type="ORF">BDY19DRAFT_901703</name>
</gene>
<name>A0ACB8UJP2_9APHY</name>
<protein>
    <submittedName>
        <fullName evidence="1">Uncharacterized protein</fullName>
    </submittedName>
</protein>
<accession>A0ACB8UJP2</accession>
<keyword evidence="2" id="KW-1185">Reference proteome</keyword>
<dbReference type="Proteomes" id="UP001055072">
    <property type="component" value="Unassembled WGS sequence"/>
</dbReference>
<dbReference type="EMBL" id="MU274900">
    <property type="protein sequence ID" value="KAI0094546.1"/>
    <property type="molecule type" value="Genomic_DNA"/>
</dbReference>
<sequence length="350" mass="38439">MSDYSFYPLGSQPFHLDSYKQPPQQPQPQTPFDFDFASFGIDQQQCAVQDPQEFDDELEALLAQDVGVVPSEVLVTDHSAIFERVRTGTPTRGVPSTFTVSSDSAYDSAYNESESVYTYHSASELSALYEPFSTMNFQPLGVVESDYSAASPISSQGSPNSNIGMNLNSYSPTAYSHRGSYSDYEPAHIRVPTSSASDYYSHMTVPVKYSSPAMQATVSPANVSAQLPTIPTAVVASQREVKQDIGRSGSTRDPKRKYQCPNCPRAFARAFNLKTHIQTHDPNRLKPYACQHKSCGRAFSRKHDLTRHLISIHRSDVDSVGVASGARARCEDCGASVINGKVKCECQDTK</sequence>
<evidence type="ECO:0000313" key="2">
    <source>
        <dbReference type="Proteomes" id="UP001055072"/>
    </source>
</evidence>
<evidence type="ECO:0000313" key="1">
    <source>
        <dbReference type="EMBL" id="KAI0094546.1"/>
    </source>
</evidence>
<comment type="caution">
    <text evidence="1">The sequence shown here is derived from an EMBL/GenBank/DDBJ whole genome shotgun (WGS) entry which is preliminary data.</text>
</comment>